<evidence type="ECO:0000256" key="5">
    <source>
        <dbReference type="SAM" id="MobiDB-lite"/>
    </source>
</evidence>
<organism evidence="7 8">
    <name type="scientific">Zopfia rhizophila CBS 207.26</name>
    <dbReference type="NCBI Taxonomy" id="1314779"/>
    <lineage>
        <taxon>Eukaryota</taxon>
        <taxon>Fungi</taxon>
        <taxon>Dikarya</taxon>
        <taxon>Ascomycota</taxon>
        <taxon>Pezizomycotina</taxon>
        <taxon>Dothideomycetes</taxon>
        <taxon>Dothideomycetes incertae sedis</taxon>
        <taxon>Zopfiaceae</taxon>
        <taxon>Zopfia</taxon>
    </lineage>
</organism>
<gene>
    <name evidence="7" type="ORF">K469DRAFT_264785</name>
</gene>
<dbReference type="Gene3D" id="1.20.1560.10">
    <property type="entry name" value="ABC transporter type 1, transmembrane domain"/>
    <property type="match status" value="1"/>
</dbReference>
<evidence type="ECO:0000256" key="2">
    <source>
        <dbReference type="ARBA" id="ARBA00022692"/>
    </source>
</evidence>
<keyword evidence="4 6" id="KW-0472">Membrane</keyword>
<reference evidence="7" key="1">
    <citation type="journal article" date="2020" name="Stud. Mycol.">
        <title>101 Dothideomycetes genomes: a test case for predicting lifestyles and emergence of pathogens.</title>
        <authorList>
            <person name="Haridas S."/>
            <person name="Albert R."/>
            <person name="Binder M."/>
            <person name="Bloem J."/>
            <person name="Labutti K."/>
            <person name="Salamov A."/>
            <person name="Andreopoulos B."/>
            <person name="Baker S."/>
            <person name="Barry K."/>
            <person name="Bills G."/>
            <person name="Bluhm B."/>
            <person name="Cannon C."/>
            <person name="Castanera R."/>
            <person name="Culley D."/>
            <person name="Daum C."/>
            <person name="Ezra D."/>
            <person name="Gonzalez J."/>
            <person name="Henrissat B."/>
            <person name="Kuo A."/>
            <person name="Liang C."/>
            <person name="Lipzen A."/>
            <person name="Lutzoni F."/>
            <person name="Magnuson J."/>
            <person name="Mondo S."/>
            <person name="Nolan M."/>
            <person name="Ohm R."/>
            <person name="Pangilinan J."/>
            <person name="Park H.-J."/>
            <person name="Ramirez L."/>
            <person name="Alfaro M."/>
            <person name="Sun H."/>
            <person name="Tritt A."/>
            <person name="Yoshinaga Y."/>
            <person name="Zwiers L.-H."/>
            <person name="Turgeon B."/>
            <person name="Goodwin S."/>
            <person name="Spatafora J."/>
            <person name="Crous P."/>
            <person name="Grigoriev I."/>
        </authorList>
    </citation>
    <scope>NUCLEOTIDE SEQUENCE</scope>
    <source>
        <strain evidence="7">CBS 207.26</strain>
    </source>
</reference>
<evidence type="ECO:0000256" key="1">
    <source>
        <dbReference type="ARBA" id="ARBA00004141"/>
    </source>
</evidence>
<sequence>MRRTCWGNRTDEEEQSVLEDARHGSGITRDRGYGVISQGSSEEEDGVDADKEIKEQQCKHLEEEGGWFGYLKVFAIFLPYLWPEEDWKIQLCFIIRGPNLVKDRVPNILIPHQTGTIIDMLASGSGTVPWKHIALWIFYAWITSFGGFGYAGCSILAILQIVSSGKPIRNPVILITYWGFLMNPVWTMVNSYETIALMLVNVERLLQLLNTKLTVTDAGLLGDLTADGCEIEFKDVAFSYDTCKPVLKCINFVADPRNTVALVGENGGGARFDVLALRAKEDTWRAGGALHSRQIYTNANSQSALMSQPQNFLEFSRLHISSFIPPIWEHVSLTLTPAHVWIHVLTLVSLGRSVHISGSVVCVDAQTST</sequence>
<dbReference type="Proteomes" id="UP000800200">
    <property type="component" value="Unassembled WGS sequence"/>
</dbReference>
<comment type="subcellular location">
    <subcellularLocation>
        <location evidence="1">Membrane</location>
        <topology evidence="1">Multi-pass membrane protein</topology>
    </subcellularLocation>
</comment>
<evidence type="ECO:0000256" key="3">
    <source>
        <dbReference type="ARBA" id="ARBA00022989"/>
    </source>
</evidence>
<accession>A0A6A6DS84</accession>
<dbReference type="GO" id="GO:0005524">
    <property type="term" value="F:ATP binding"/>
    <property type="evidence" value="ECO:0007669"/>
    <property type="project" value="InterPro"/>
</dbReference>
<dbReference type="InterPro" id="IPR036640">
    <property type="entry name" value="ABC1_TM_sf"/>
</dbReference>
<keyword evidence="2 6" id="KW-0812">Transmembrane</keyword>
<protein>
    <recommendedName>
        <fullName evidence="9">ABC transmembrane type-1 domain-containing protein</fullName>
    </recommendedName>
</protein>
<name>A0A6A6DS84_9PEZI</name>
<feature type="compositionally biased region" description="Basic and acidic residues" evidence="5">
    <location>
        <begin position="19"/>
        <end position="32"/>
    </location>
</feature>
<evidence type="ECO:0000313" key="7">
    <source>
        <dbReference type="EMBL" id="KAF2181079.1"/>
    </source>
</evidence>
<feature type="region of interest" description="Disordered" evidence="5">
    <location>
        <begin position="1"/>
        <end position="49"/>
    </location>
</feature>
<keyword evidence="3 6" id="KW-1133">Transmembrane helix</keyword>
<dbReference type="OrthoDB" id="6500128at2759"/>
<dbReference type="GO" id="GO:0042626">
    <property type="term" value="F:ATPase-coupled transmembrane transporter activity"/>
    <property type="evidence" value="ECO:0007669"/>
    <property type="project" value="TreeGrafter"/>
</dbReference>
<dbReference type="PANTHER" id="PTHR24221">
    <property type="entry name" value="ATP-BINDING CASSETTE SUB-FAMILY B"/>
    <property type="match status" value="1"/>
</dbReference>
<dbReference type="EMBL" id="ML994654">
    <property type="protein sequence ID" value="KAF2181079.1"/>
    <property type="molecule type" value="Genomic_DNA"/>
</dbReference>
<feature type="transmembrane region" description="Helical" evidence="6">
    <location>
        <begin position="133"/>
        <end position="159"/>
    </location>
</feature>
<feature type="transmembrane region" description="Helical" evidence="6">
    <location>
        <begin position="65"/>
        <end position="82"/>
    </location>
</feature>
<keyword evidence="8" id="KW-1185">Reference proteome</keyword>
<dbReference type="GO" id="GO:0016020">
    <property type="term" value="C:membrane"/>
    <property type="evidence" value="ECO:0007669"/>
    <property type="project" value="UniProtKB-SubCell"/>
</dbReference>
<dbReference type="PANTHER" id="PTHR24221:SF503">
    <property type="entry name" value="MITOCHONDRIAL POTASSIUM CHANNEL ATP-BINDING SUBUNIT"/>
    <property type="match status" value="1"/>
</dbReference>
<dbReference type="Gene3D" id="3.40.50.300">
    <property type="entry name" value="P-loop containing nucleotide triphosphate hydrolases"/>
    <property type="match status" value="1"/>
</dbReference>
<dbReference type="AlphaFoldDB" id="A0A6A6DS84"/>
<evidence type="ECO:0000313" key="8">
    <source>
        <dbReference type="Proteomes" id="UP000800200"/>
    </source>
</evidence>
<evidence type="ECO:0000256" key="6">
    <source>
        <dbReference type="SAM" id="Phobius"/>
    </source>
</evidence>
<dbReference type="InterPro" id="IPR027417">
    <property type="entry name" value="P-loop_NTPase"/>
</dbReference>
<proteinExistence type="predicted"/>
<evidence type="ECO:0008006" key="9">
    <source>
        <dbReference type="Google" id="ProtNLM"/>
    </source>
</evidence>
<dbReference type="InterPro" id="IPR039421">
    <property type="entry name" value="Type_1_exporter"/>
</dbReference>
<dbReference type="SUPFAM" id="SSF52540">
    <property type="entry name" value="P-loop containing nucleoside triphosphate hydrolases"/>
    <property type="match status" value="1"/>
</dbReference>
<feature type="transmembrane region" description="Helical" evidence="6">
    <location>
        <begin position="171"/>
        <end position="189"/>
    </location>
</feature>
<evidence type="ECO:0000256" key="4">
    <source>
        <dbReference type="ARBA" id="ARBA00023136"/>
    </source>
</evidence>